<feature type="transmembrane region" description="Helical" evidence="1">
    <location>
        <begin position="31"/>
        <end position="48"/>
    </location>
</feature>
<protein>
    <submittedName>
        <fullName evidence="2">Uncharacterized protein</fullName>
    </submittedName>
</protein>
<feature type="transmembrane region" description="Helical" evidence="1">
    <location>
        <begin position="7"/>
        <end position="25"/>
    </location>
</feature>
<keyword evidence="3" id="KW-1185">Reference proteome</keyword>
<evidence type="ECO:0000313" key="2">
    <source>
        <dbReference type="EMBL" id="MEL5988147.1"/>
    </source>
</evidence>
<keyword evidence="1" id="KW-0812">Transmembrane</keyword>
<dbReference type="EMBL" id="JBCEWA010000004">
    <property type="protein sequence ID" value="MEL5988147.1"/>
    <property type="molecule type" value="Genomic_DNA"/>
</dbReference>
<name>A0ABU9LMQ8_9BACL</name>
<dbReference type="RefSeq" id="WP_087680498.1">
    <property type="nucleotide sequence ID" value="NZ_JBCEWA010000004.1"/>
</dbReference>
<proteinExistence type="predicted"/>
<keyword evidence="1" id="KW-1133">Transmembrane helix</keyword>
<comment type="caution">
    <text evidence="2">The sequence shown here is derived from an EMBL/GenBank/DDBJ whole genome shotgun (WGS) entry which is preliminary data.</text>
</comment>
<keyword evidence="1" id="KW-0472">Membrane</keyword>
<accession>A0ABU9LMQ8</accession>
<evidence type="ECO:0000313" key="3">
    <source>
        <dbReference type="Proteomes" id="UP001398420"/>
    </source>
</evidence>
<reference evidence="2 3" key="1">
    <citation type="submission" date="2024-04" db="EMBL/GenBank/DDBJ databases">
        <authorList>
            <person name="Wu Y.S."/>
            <person name="Zhang L."/>
        </authorList>
    </citation>
    <scope>NUCLEOTIDE SEQUENCE [LARGE SCALE GENOMIC DNA]</scope>
    <source>
        <strain evidence="2 3">KG-01</strain>
    </source>
</reference>
<gene>
    <name evidence="2" type="ORF">AAF454_06915</name>
</gene>
<organism evidence="2 3">
    <name type="scientific">Kurthia gibsonii</name>
    <dbReference type="NCBI Taxonomy" id="33946"/>
    <lineage>
        <taxon>Bacteria</taxon>
        <taxon>Bacillati</taxon>
        <taxon>Bacillota</taxon>
        <taxon>Bacilli</taxon>
        <taxon>Bacillales</taxon>
        <taxon>Caryophanaceae</taxon>
        <taxon>Kurthia</taxon>
    </lineage>
</organism>
<sequence length="218" mass="25312">MRILNFIIIYVVVLALGMGAIALGVPQTAALWFFTIAAIVLVIGYMYAMTSTKNTKLTLFAIKFQKRSPMFAYVFAIKDGTLEDELEAIELVKKKVKNPETVYDYEFLGYIRQKDLVNAYEIIKQMKSSPRKRLNIAIYEAEAGKYGMARSHDLDFIWMEDYIEAYVANLQGNKERYEEYMQKAIEGTKGLQRLTNEAIYARDLREWDEAHQKKKKKK</sequence>
<dbReference type="Proteomes" id="UP001398420">
    <property type="component" value="Unassembled WGS sequence"/>
</dbReference>
<evidence type="ECO:0000256" key="1">
    <source>
        <dbReference type="SAM" id="Phobius"/>
    </source>
</evidence>